<dbReference type="Gene3D" id="1.20.58.1910">
    <property type="match status" value="1"/>
</dbReference>
<dbReference type="InterPro" id="IPR006674">
    <property type="entry name" value="HD_domain"/>
</dbReference>
<evidence type="ECO:0000313" key="3">
    <source>
        <dbReference type="Proteomes" id="UP001596250"/>
    </source>
</evidence>
<dbReference type="SMART" id="SM00471">
    <property type="entry name" value="HDc"/>
    <property type="match status" value="1"/>
</dbReference>
<organism evidence="2 3">
    <name type="scientific">Marinicrinis lubricantis</name>
    <dbReference type="NCBI Taxonomy" id="2086470"/>
    <lineage>
        <taxon>Bacteria</taxon>
        <taxon>Bacillati</taxon>
        <taxon>Bacillota</taxon>
        <taxon>Bacilli</taxon>
        <taxon>Bacillales</taxon>
        <taxon>Paenibacillaceae</taxon>
    </lineage>
</organism>
<dbReference type="InterPro" id="IPR003607">
    <property type="entry name" value="HD/PDEase_dom"/>
</dbReference>
<gene>
    <name evidence="2" type="ORF">ACFPXP_09280</name>
</gene>
<name>A0ABW1IP17_9BACL</name>
<dbReference type="CDD" id="cd00077">
    <property type="entry name" value="HDc"/>
    <property type="match status" value="1"/>
</dbReference>
<accession>A0ABW1IP17</accession>
<dbReference type="Proteomes" id="UP001596250">
    <property type="component" value="Unassembled WGS sequence"/>
</dbReference>
<keyword evidence="3" id="KW-1185">Reference proteome</keyword>
<comment type="caution">
    <text evidence="2">The sequence shown here is derived from an EMBL/GenBank/DDBJ whole genome shotgun (WGS) entry which is preliminary data.</text>
</comment>
<dbReference type="Gene3D" id="1.10.472.50">
    <property type="entry name" value="HD-domain/PDEase-like"/>
    <property type="match status" value="1"/>
</dbReference>
<dbReference type="PANTHER" id="PTHR33594">
    <property type="entry name" value="SUPERFAMILY HYDROLASE, PUTATIVE (AFU_ORTHOLOGUE AFUA_1G03035)-RELATED"/>
    <property type="match status" value="1"/>
</dbReference>
<dbReference type="RefSeq" id="WP_379893929.1">
    <property type="nucleotide sequence ID" value="NZ_CBCSCT010000090.1"/>
</dbReference>
<protein>
    <submittedName>
        <fullName evidence="2">HD domain-containing protein</fullName>
    </submittedName>
</protein>
<evidence type="ECO:0000259" key="1">
    <source>
        <dbReference type="PROSITE" id="PS51831"/>
    </source>
</evidence>
<dbReference type="EMBL" id="JBHSQV010000121">
    <property type="protein sequence ID" value="MFC5986608.1"/>
    <property type="molecule type" value="Genomic_DNA"/>
</dbReference>
<dbReference type="Pfam" id="PF01966">
    <property type="entry name" value="HD"/>
    <property type="match status" value="1"/>
</dbReference>
<dbReference type="PROSITE" id="PS51831">
    <property type="entry name" value="HD"/>
    <property type="match status" value="1"/>
</dbReference>
<feature type="domain" description="HD" evidence="1">
    <location>
        <begin position="26"/>
        <end position="127"/>
    </location>
</feature>
<reference evidence="3" key="1">
    <citation type="journal article" date="2019" name="Int. J. Syst. Evol. Microbiol.">
        <title>The Global Catalogue of Microorganisms (GCM) 10K type strain sequencing project: providing services to taxonomists for standard genome sequencing and annotation.</title>
        <authorList>
            <consortium name="The Broad Institute Genomics Platform"/>
            <consortium name="The Broad Institute Genome Sequencing Center for Infectious Disease"/>
            <person name="Wu L."/>
            <person name="Ma J."/>
        </authorList>
    </citation>
    <scope>NUCLEOTIDE SEQUENCE [LARGE SCALE GENOMIC DNA]</scope>
    <source>
        <strain evidence="3">CCM 8749</strain>
    </source>
</reference>
<proteinExistence type="predicted"/>
<sequence length="227" mass="26314">MNKEHILSKAREYAKMKLQNDASGHDWWHIFRVAEWAKRIAAEEGADSFICELSALLHDLADEKLVQSKDESMEELKRWLFAHQVEMKDAEQVLDIIATLSFRGGHGEPMKSLEGQVVQDADRLDAIGAIGIARTFAYSGWKGQAMYDPDLPVRTTMTPDEYRHGKSTAINHFYEKLLTLKGRFNTPFAIQLAKERHVFMEQFLKQFFKEWNGMEEIKQDEIETYID</sequence>
<dbReference type="PANTHER" id="PTHR33594:SF1">
    <property type="entry name" value="HD_PDEASE DOMAIN-CONTAINING PROTEIN"/>
    <property type="match status" value="1"/>
</dbReference>
<evidence type="ECO:0000313" key="2">
    <source>
        <dbReference type="EMBL" id="MFC5986608.1"/>
    </source>
</evidence>
<dbReference type="SUPFAM" id="SSF109604">
    <property type="entry name" value="HD-domain/PDEase-like"/>
    <property type="match status" value="1"/>
</dbReference>